<evidence type="ECO:0000256" key="1">
    <source>
        <dbReference type="SAM" id="MobiDB-lite"/>
    </source>
</evidence>
<dbReference type="EMBL" id="LRGB01013235">
    <property type="protein sequence ID" value="KZR99582.1"/>
    <property type="molecule type" value="Genomic_DNA"/>
</dbReference>
<organism evidence="2 3">
    <name type="scientific">Daphnia magna</name>
    <dbReference type="NCBI Taxonomy" id="35525"/>
    <lineage>
        <taxon>Eukaryota</taxon>
        <taxon>Metazoa</taxon>
        <taxon>Ecdysozoa</taxon>
        <taxon>Arthropoda</taxon>
        <taxon>Crustacea</taxon>
        <taxon>Branchiopoda</taxon>
        <taxon>Diplostraca</taxon>
        <taxon>Cladocera</taxon>
        <taxon>Anomopoda</taxon>
        <taxon>Daphniidae</taxon>
        <taxon>Daphnia</taxon>
    </lineage>
</organism>
<comment type="caution">
    <text evidence="2">The sequence shown here is derived from an EMBL/GenBank/DDBJ whole genome shotgun (WGS) entry which is preliminary data.</text>
</comment>
<sequence length="65" mass="7727">MVTLIHQHKMSKGQKREMSNKGSYKGSKKNSHNKRRFFRDSVMYTFERKKKGFHESCSCNVTNLE</sequence>
<dbReference type="AlphaFoldDB" id="A0A162F0D4"/>
<feature type="compositionally biased region" description="Basic residues" evidence="1">
    <location>
        <begin position="1"/>
        <end position="13"/>
    </location>
</feature>
<reference evidence="2 3" key="1">
    <citation type="submission" date="2016-03" db="EMBL/GenBank/DDBJ databases">
        <title>EvidentialGene: Evidence-directed Construction of Genes on Genomes.</title>
        <authorList>
            <person name="Gilbert D.G."/>
            <person name="Choi J.-H."/>
            <person name="Mockaitis K."/>
            <person name="Colbourne J."/>
            <person name="Pfrender M."/>
        </authorList>
    </citation>
    <scope>NUCLEOTIDE SEQUENCE [LARGE SCALE GENOMIC DNA]</scope>
    <source>
        <strain evidence="2 3">Xinb3</strain>
        <tissue evidence="2">Complete organism</tissue>
    </source>
</reference>
<proteinExistence type="predicted"/>
<evidence type="ECO:0000313" key="3">
    <source>
        <dbReference type="Proteomes" id="UP000076858"/>
    </source>
</evidence>
<accession>A0A162F0D4</accession>
<feature type="compositionally biased region" description="Basic residues" evidence="1">
    <location>
        <begin position="26"/>
        <end position="35"/>
    </location>
</feature>
<feature type="region of interest" description="Disordered" evidence="1">
    <location>
        <begin position="1"/>
        <end position="35"/>
    </location>
</feature>
<protein>
    <submittedName>
        <fullName evidence="2">Uncharacterized protein</fullName>
    </submittedName>
</protein>
<keyword evidence="3" id="KW-1185">Reference proteome</keyword>
<name>A0A162F0D4_9CRUS</name>
<dbReference type="Proteomes" id="UP000076858">
    <property type="component" value="Unassembled WGS sequence"/>
</dbReference>
<gene>
    <name evidence="2" type="ORF">APZ42_004488</name>
</gene>
<evidence type="ECO:0000313" key="2">
    <source>
        <dbReference type="EMBL" id="KZR99582.1"/>
    </source>
</evidence>